<reference evidence="7" key="1">
    <citation type="submission" date="2021-01" db="EMBL/GenBank/DDBJ databases">
        <authorList>
            <consortium name="Genoscope - CEA"/>
            <person name="William W."/>
        </authorList>
    </citation>
    <scope>NUCLEOTIDE SEQUENCE</scope>
</reference>
<dbReference type="PROSITE" id="PS00107">
    <property type="entry name" value="PROTEIN_KINASE_ATP"/>
    <property type="match status" value="1"/>
</dbReference>
<evidence type="ECO:0000256" key="3">
    <source>
        <dbReference type="ARBA" id="ARBA00022777"/>
    </source>
</evidence>
<feature type="binding site" evidence="5">
    <location>
        <position position="39"/>
    </location>
    <ligand>
        <name>ATP</name>
        <dbReference type="ChEBI" id="CHEBI:30616"/>
    </ligand>
</feature>
<evidence type="ECO:0000259" key="6">
    <source>
        <dbReference type="PROSITE" id="PS50011"/>
    </source>
</evidence>
<keyword evidence="3" id="KW-0418">Kinase</keyword>
<dbReference type="GO" id="GO:0010506">
    <property type="term" value="P:regulation of autophagy"/>
    <property type="evidence" value="ECO:0007669"/>
    <property type="project" value="InterPro"/>
</dbReference>
<dbReference type="InterPro" id="IPR017441">
    <property type="entry name" value="Protein_kinase_ATP_BS"/>
</dbReference>
<evidence type="ECO:0000256" key="4">
    <source>
        <dbReference type="ARBA" id="ARBA00022840"/>
    </source>
</evidence>
<comment type="caution">
    <text evidence="7">The sequence shown here is derived from an EMBL/GenBank/DDBJ whole genome shotgun (WGS) entry which is preliminary data.</text>
</comment>
<evidence type="ECO:0000313" key="7">
    <source>
        <dbReference type="EMBL" id="CAD8053074.1"/>
    </source>
</evidence>
<keyword evidence="8" id="KW-1185">Reference proteome</keyword>
<keyword evidence="1" id="KW-0808">Transferase</keyword>
<evidence type="ECO:0000313" key="8">
    <source>
        <dbReference type="Proteomes" id="UP000692954"/>
    </source>
</evidence>
<proteinExistence type="predicted"/>
<organism evidence="7 8">
    <name type="scientific">Paramecium sonneborni</name>
    <dbReference type="NCBI Taxonomy" id="65129"/>
    <lineage>
        <taxon>Eukaryota</taxon>
        <taxon>Sar</taxon>
        <taxon>Alveolata</taxon>
        <taxon>Ciliophora</taxon>
        <taxon>Intramacronucleata</taxon>
        <taxon>Oligohymenophorea</taxon>
        <taxon>Peniculida</taxon>
        <taxon>Parameciidae</taxon>
        <taxon>Paramecium</taxon>
    </lineage>
</organism>
<dbReference type="GO" id="GO:0005829">
    <property type="term" value="C:cytosol"/>
    <property type="evidence" value="ECO:0007669"/>
    <property type="project" value="TreeGrafter"/>
</dbReference>
<keyword evidence="4 5" id="KW-0067">ATP-binding</keyword>
<feature type="domain" description="Protein kinase" evidence="6">
    <location>
        <begin position="10"/>
        <end position="272"/>
    </location>
</feature>
<evidence type="ECO:0000256" key="5">
    <source>
        <dbReference type="PROSITE-ProRule" id="PRU10141"/>
    </source>
</evidence>
<dbReference type="GO" id="GO:0000045">
    <property type="term" value="P:autophagosome assembly"/>
    <property type="evidence" value="ECO:0007669"/>
    <property type="project" value="TreeGrafter"/>
</dbReference>
<gene>
    <name evidence="7" type="ORF">PSON_ATCC_30995.1.T0070154</name>
</gene>
<dbReference type="SMART" id="SM00220">
    <property type="entry name" value="S_TKc"/>
    <property type="match status" value="1"/>
</dbReference>
<dbReference type="GO" id="GO:0000407">
    <property type="term" value="C:phagophore assembly site"/>
    <property type="evidence" value="ECO:0007669"/>
    <property type="project" value="TreeGrafter"/>
</dbReference>
<sequence>MKNRYEDLYETKNSLLGQGAFAQVFLGVKKSNNQKVAVKISNRNLAISQQEKMILEQLSQNRHQNVVQLLDIFDQTEALFIVQEYCQGGTLYEMMITKTFSEEQIVNIALQVAQGIAFLHSKNIVHRDIKPENILRQFDEQGMEVYKITDFGLSSLKLDRMTTTKVGTAYYVAPEILDKQQYDKSVDIWAFGLIVDELLHKTPFYNGKSEEEVFFKIKTTNYIIRDQQYAQATIFDHKKNVIKTLLLNSVQKDPKLRKDLKWIIQTLTEYYLQSPNSFDIKQNNNNYRYLFTENSLISQSSLCEQTQNFQLPTYSNDSQSQIEDCPLHHQPIRFRMPGINDNAVTNACKKCLQMYGVFEQQEFQSYLSQTNFELSSFTVDQYFSQNEIIIEALSYLNEYKLFQEKEKLVQELRSIVIKHHRILRQEYIQYQDDVKSMNINAKWINEALKLNITISQDFSNKIISFIISKCQERKEISLQECRQFIKEQLQVLQSQIESMLRNCIIDI</sequence>
<dbReference type="FunFam" id="1.10.510.10:FF:001341">
    <property type="entry name" value="Uncharacterized protein"/>
    <property type="match status" value="1"/>
</dbReference>
<evidence type="ECO:0000256" key="2">
    <source>
        <dbReference type="ARBA" id="ARBA00022741"/>
    </source>
</evidence>
<dbReference type="InterPro" id="IPR000719">
    <property type="entry name" value="Prot_kinase_dom"/>
</dbReference>
<dbReference type="OrthoDB" id="7869584at2759"/>
<evidence type="ECO:0000256" key="1">
    <source>
        <dbReference type="ARBA" id="ARBA00022679"/>
    </source>
</evidence>
<dbReference type="Proteomes" id="UP000692954">
    <property type="component" value="Unassembled WGS sequence"/>
</dbReference>
<protein>
    <recommendedName>
        <fullName evidence="6">Protein kinase domain-containing protein</fullName>
    </recommendedName>
</protein>
<dbReference type="InterPro" id="IPR045269">
    <property type="entry name" value="Atg1-like"/>
</dbReference>
<dbReference type="PROSITE" id="PS50011">
    <property type="entry name" value="PROTEIN_KINASE_DOM"/>
    <property type="match status" value="1"/>
</dbReference>
<keyword evidence="2 5" id="KW-0547">Nucleotide-binding</keyword>
<dbReference type="EMBL" id="CAJJDN010000007">
    <property type="protein sequence ID" value="CAD8053074.1"/>
    <property type="molecule type" value="Genomic_DNA"/>
</dbReference>
<dbReference type="GO" id="GO:0005524">
    <property type="term" value="F:ATP binding"/>
    <property type="evidence" value="ECO:0007669"/>
    <property type="project" value="UniProtKB-UniRule"/>
</dbReference>
<dbReference type="PANTHER" id="PTHR24348">
    <property type="entry name" value="SERINE/THREONINE-PROTEIN KINASE UNC-51-RELATED"/>
    <property type="match status" value="1"/>
</dbReference>
<dbReference type="GO" id="GO:0005776">
    <property type="term" value="C:autophagosome"/>
    <property type="evidence" value="ECO:0007669"/>
    <property type="project" value="TreeGrafter"/>
</dbReference>
<dbReference type="AlphaFoldDB" id="A0A8S1KQ22"/>
<accession>A0A8S1KQ22</accession>
<dbReference type="GO" id="GO:0004674">
    <property type="term" value="F:protein serine/threonine kinase activity"/>
    <property type="evidence" value="ECO:0007669"/>
    <property type="project" value="InterPro"/>
</dbReference>
<dbReference type="PANTHER" id="PTHR24348:SF22">
    <property type="entry name" value="NON-SPECIFIC SERINE_THREONINE PROTEIN KINASE"/>
    <property type="match status" value="1"/>
</dbReference>
<dbReference type="GO" id="GO:0016020">
    <property type="term" value="C:membrane"/>
    <property type="evidence" value="ECO:0007669"/>
    <property type="project" value="TreeGrafter"/>
</dbReference>
<dbReference type="Pfam" id="PF00069">
    <property type="entry name" value="Pkinase"/>
    <property type="match status" value="1"/>
</dbReference>
<name>A0A8S1KQ22_9CILI</name>